<dbReference type="EMBL" id="JAZAQF010000078">
    <property type="protein sequence ID" value="MFG3818574.1"/>
    <property type="molecule type" value="Genomic_DNA"/>
</dbReference>
<accession>A0ABW7CEF6</accession>
<dbReference type="RefSeq" id="WP_393014000.1">
    <property type="nucleotide sequence ID" value="NZ_JAZAQF010000078.1"/>
</dbReference>
<protein>
    <submittedName>
        <fullName evidence="1">DUF2199 domain-containing protein</fullName>
    </submittedName>
</protein>
<comment type="caution">
    <text evidence="1">The sequence shown here is derived from an EMBL/GenBank/DDBJ whole genome shotgun (WGS) entry which is preliminary data.</text>
</comment>
<dbReference type="InterPro" id="IPR018697">
    <property type="entry name" value="DUF2199"/>
</dbReference>
<dbReference type="Pfam" id="PF09965">
    <property type="entry name" value="DUF2199"/>
    <property type="match status" value="1"/>
</dbReference>
<evidence type="ECO:0000313" key="2">
    <source>
        <dbReference type="Proteomes" id="UP001604335"/>
    </source>
</evidence>
<dbReference type="Proteomes" id="UP001604335">
    <property type="component" value="Unassembled WGS sequence"/>
</dbReference>
<evidence type="ECO:0000313" key="1">
    <source>
        <dbReference type="EMBL" id="MFG3818574.1"/>
    </source>
</evidence>
<keyword evidence="2" id="KW-1185">Reference proteome</keyword>
<name>A0ABW7CEF6_9CYAN</name>
<organism evidence="1 2">
    <name type="scientific">Limnothrix redekei LRLZ20PSL1</name>
    <dbReference type="NCBI Taxonomy" id="3112953"/>
    <lineage>
        <taxon>Bacteria</taxon>
        <taxon>Bacillati</taxon>
        <taxon>Cyanobacteriota</taxon>
        <taxon>Cyanophyceae</taxon>
        <taxon>Pseudanabaenales</taxon>
        <taxon>Pseudanabaenaceae</taxon>
        <taxon>Limnothrix</taxon>
    </lineage>
</organism>
<sequence length="172" mass="19566">MDFSFQCTYCYEVHEGSPSFGFTAPDPYVALSEEQKQSIASLTDDLCVIHYENGTVDRFVRAVLEVPIHGIDRPFLWGIWVSASEQSFDRYVATFDDPIEGDGFFGWISNRIPEYPVGSIRSGDVYIQMGHQRPKVLLHQTKQGIDQLFIDQQQGISVDRAQFLTEKLLHGL</sequence>
<gene>
    <name evidence="1" type="ORF">VPK24_13060</name>
</gene>
<reference evidence="2" key="1">
    <citation type="journal article" date="2024" name="Algal Res.">
        <title>Biochemical, toxicological and genomic investigation of a high-biomass producing Limnothrix strain isolated from Italian shallow drinking water reservoir.</title>
        <authorList>
            <person name="Simonazzi M."/>
            <person name="Shishido T.K."/>
            <person name="Delbaje E."/>
            <person name="Wahlsten M."/>
            <person name="Fewer D.P."/>
            <person name="Sivonen K."/>
            <person name="Pezzolesi L."/>
            <person name="Pistocchi R."/>
        </authorList>
    </citation>
    <scope>NUCLEOTIDE SEQUENCE [LARGE SCALE GENOMIC DNA]</scope>
    <source>
        <strain evidence="2">LRLZ20PSL1</strain>
    </source>
</reference>
<proteinExistence type="predicted"/>